<organism evidence="3 4">
    <name type="scientific">Asticcacaulis aquaticus</name>
    <dbReference type="NCBI Taxonomy" id="2984212"/>
    <lineage>
        <taxon>Bacteria</taxon>
        <taxon>Pseudomonadati</taxon>
        <taxon>Pseudomonadota</taxon>
        <taxon>Alphaproteobacteria</taxon>
        <taxon>Caulobacterales</taxon>
        <taxon>Caulobacteraceae</taxon>
        <taxon>Asticcacaulis</taxon>
    </lineage>
</organism>
<evidence type="ECO:0000313" key="3">
    <source>
        <dbReference type="EMBL" id="MDC7685241.1"/>
    </source>
</evidence>
<proteinExistence type="predicted"/>
<gene>
    <name evidence="3" type="ORF">PQU92_18310</name>
</gene>
<dbReference type="EMBL" id="JAQQKX010000025">
    <property type="protein sequence ID" value="MDC7685241.1"/>
    <property type="molecule type" value="Genomic_DNA"/>
</dbReference>
<protein>
    <submittedName>
        <fullName evidence="3">Tat pathway signal sequence domain protein</fullName>
    </submittedName>
</protein>
<accession>A0ABT5HYT3</accession>
<dbReference type="PANTHER" id="PTHR40081:SF1">
    <property type="entry name" value="TAT PATHWAY SIGNAL SEQUENCE DOMAIN PROTEIN"/>
    <property type="match status" value="1"/>
</dbReference>
<dbReference type="Pfam" id="PF21346">
    <property type="entry name" value="PcRGLX_3rd"/>
    <property type="match status" value="1"/>
</dbReference>
<evidence type="ECO:0000259" key="1">
    <source>
        <dbReference type="Pfam" id="PF21345"/>
    </source>
</evidence>
<name>A0ABT5HYT3_9CAUL</name>
<evidence type="ECO:0000313" key="4">
    <source>
        <dbReference type="Proteomes" id="UP001214854"/>
    </source>
</evidence>
<sequence>DYETGWDTATGVARTSELTLWALGATPSHQVFSDMAEQVANPARLTVSPARIKEAGVFGDWGLPDSSTPARKILEDRLTYQIDYYMKEVEQRRWYGFWTYGDVMHTYDADRHMWRYDIGGYAWDNSELSTDLWIWYTYLRTGRADVFKFAEAMTRQTGEVDVYHLGRFKGFGTRHGVQPWSDSSKQPRVSNVAYRRIFYYLTADERVGDLMRDLIDSDNALENVDISRKLPPAPGRERPKGVVASGFGTSWGAFLGAWLTEWERTQDTKWRDRIVNGMVTIAAMKRRWFAGEAPYDLKTGKFLGDGDYITVSHLNAVFGVVEMTSELWDLVDVPAYRKAWLEYCRYYNAPKAEIVALLGKDPGGRALTDSHSRLTAFAAYHEKDKTLALRAWSEFFGREGRESDGGLNRKTKRIDGPAVLRPLDEDPTLSTNGTAQWGLSAIQNLALIGDSLDEAAVKAGVLK</sequence>
<dbReference type="InterPro" id="IPR048331">
    <property type="entry name" value="PcRGLX/YetA_3rd"/>
</dbReference>
<evidence type="ECO:0000259" key="2">
    <source>
        <dbReference type="Pfam" id="PF21346"/>
    </source>
</evidence>
<feature type="domain" description="PcRGLX/YetA-like C-terminal alpha/alpha toroid" evidence="2">
    <location>
        <begin position="42"/>
        <end position="452"/>
    </location>
</feature>
<dbReference type="InterPro" id="IPR048330">
    <property type="entry name" value="PcRGLX/YetA_2nd"/>
</dbReference>
<reference evidence="3 4" key="1">
    <citation type="submission" date="2023-01" db="EMBL/GenBank/DDBJ databases">
        <title>Novel species of the genus Asticcacaulis isolated from rivers.</title>
        <authorList>
            <person name="Lu H."/>
        </authorList>
    </citation>
    <scope>NUCLEOTIDE SEQUENCE [LARGE SCALE GENOMIC DNA]</scope>
    <source>
        <strain evidence="3 4">BYS171W</strain>
    </source>
</reference>
<comment type="caution">
    <text evidence="3">The sequence shown here is derived from an EMBL/GenBank/DDBJ whole genome shotgun (WGS) entry which is preliminary data.</text>
</comment>
<keyword evidence="4" id="KW-1185">Reference proteome</keyword>
<feature type="domain" description="PcRGLX/YetA-like central beta-sandwich" evidence="1">
    <location>
        <begin position="1"/>
        <end position="36"/>
    </location>
</feature>
<dbReference type="Pfam" id="PF21345">
    <property type="entry name" value="PcRGLX_2nd"/>
    <property type="match status" value="1"/>
</dbReference>
<dbReference type="InterPro" id="IPR045793">
    <property type="entry name" value="PcRGLX/YetA-like"/>
</dbReference>
<dbReference type="Proteomes" id="UP001214854">
    <property type="component" value="Unassembled WGS sequence"/>
</dbReference>
<dbReference type="PANTHER" id="PTHR40081">
    <property type="entry name" value="CONCANAVALIN A-LIKE LECTIN/GLUCANASE"/>
    <property type="match status" value="1"/>
</dbReference>
<feature type="non-terminal residue" evidence="3">
    <location>
        <position position="1"/>
    </location>
</feature>